<evidence type="ECO:0000313" key="1">
    <source>
        <dbReference type="EMBL" id="SEK65718.1"/>
    </source>
</evidence>
<organism evidence="1 2">
    <name type="scientific">Parapedobacter koreensis</name>
    <dbReference type="NCBI Taxonomy" id="332977"/>
    <lineage>
        <taxon>Bacteria</taxon>
        <taxon>Pseudomonadati</taxon>
        <taxon>Bacteroidota</taxon>
        <taxon>Sphingobacteriia</taxon>
        <taxon>Sphingobacteriales</taxon>
        <taxon>Sphingobacteriaceae</taxon>
        <taxon>Parapedobacter</taxon>
    </lineage>
</organism>
<accession>A0A1H7ITL5</accession>
<dbReference type="STRING" id="332977.SAMN05421740_102358"/>
<proteinExistence type="predicted"/>
<dbReference type="OrthoDB" id="1273722at2"/>
<reference evidence="2" key="1">
    <citation type="submission" date="2016-10" db="EMBL/GenBank/DDBJ databases">
        <authorList>
            <person name="Varghese N."/>
            <person name="Submissions S."/>
        </authorList>
    </citation>
    <scope>NUCLEOTIDE SEQUENCE [LARGE SCALE GENOMIC DNA]</scope>
    <source>
        <strain evidence="2">Jip14</strain>
    </source>
</reference>
<protein>
    <submittedName>
        <fullName evidence="1">Uncharacterized protein</fullName>
    </submittedName>
</protein>
<keyword evidence="2" id="KW-1185">Reference proteome</keyword>
<name>A0A1H7ITL5_9SPHI</name>
<evidence type="ECO:0000313" key="2">
    <source>
        <dbReference type="Proteomes" id="UP000198916"/>
    </source>
</evidence>
<dbReference type="AlphaFoldDB" id="A0A1H7ITL5"/>
<gene>
    <name evidence="1" type="ORF">SAMN05421740_102358</name>
</gene>
<sequence length="286" mass="33478">MEQLATSGKEYIGIKIHYSKSSQSKLITECIQKILSEHEKDINYSLVYISNFKGEQLKLVICVKAISLGSIYQQFHSSLQEFLKQNPSPAPRNNFIPGKDLWMHYSNNSFLCEVLTSFPEDWYTDYCIAISKVMIYDSLPFVNDDENTIAEAMLLHFCLCSVFPDELCRKIYSFLFSYYEGATEANIEHEFYFRLKENANSFVQQNRGQLDNYRDNETIEGNFGEFRDLANKILLGNSDEKVIFSRYLQLQELLQNHYGIEPMVWLYLLNIMKSYFNERSTEKIIS</sequence>
<dbReference type="RefSeq" id="WP_090603508.1">
    <property type="nucleotide sequence ID" value="NZ_FNZR01000002.1"/>
</dbReference>
<dbReference type="EMBL" id="FNZR01000002">
    <property type="protein sequence ID" value="SEK65718.1"/>
    <property type="molecule type" value="Genomic_DNA"/>
</dbReference>
<dbReference type="Proteomes" id="UP000198916">
    <property type="component" value="Unassembled WGS sequence"/>
</dbReference>